<accession>A0A4S1XA55</accession>
<dbReference type="Pfam" id="PF06412">
    <property type="entry name" value="TraD"/>
    <property type="match status" value="1"/>
</dbReference>
<proteinExistence type="predicted"/>
<feature type="compositionally biased region" description="Basic and acidic residues" evidence="1">
    <location>
        <begin position="93"/>
        <end position="107"/>
    </location>
</feature>
<dbReference type="AlphaFoldDB" id="A0A4S1XA55"/>
<evidence type="ECO:0000313" key="3">
    <source>
        <dbReference type="Proteomes" id="UP000306147"/>
    </source>
</evidence>
<dbReference type="EMBL" id="SRXT01000004">
    <property type="protein sequence ID" value="TGX53184.1"/>
    <property type="molecule type" value="Genomic_DNA"/>
</dbReference>
<dbReference type="RefSeq" id="WP_135963694.1">
    <property type="nucleotide sequence ID" value="NZ_SRXT01000004.1"/>
</dbReference>
<sequence length="107" mass="11453">MRKPRDFDSEMKALNERAKLLKDRKLYQLGELVIATGADSLSVEHLAGALLAVIETKDGATMEGWRKRGAAFFQRTARKSGSNAGHSVGCKPAGHDVAESAAREAGA</sequence>
<feature type="region of interest" description="Disordered" evidence="1">
    <location>
        <begin position="78"/>
        <end position="107"/>
    </location>
</feature>
<protein>
    <submittedName>
        <fullName evidence="2">Conjugal transfer protein TraD</fullName>
    </submittedName>
</protein>
<dbReference type="Proteomes" id="UP000306147">
    <property type="component" value="Unassembled WGS sequence"/>
</dbReference>
<organism evidence="2 3">
    <name type="scientific">Sphingomonas gei</name>
    <dbReference type="NCBI Taxonomy" id="1395960"/>
    <lineage>
        <taxon>Bacteria</taxon>
        <taxon>Pseudomonadati</taxon>
        <taxon>Pseudomonadota</taxon>
        <taxon>Alphaproteobacteria</taxon>
        <taxon>Sphingomonadales</taxon>
        <taxon>Sphingomonadaceae</taxon>
        <taxon>Sphingomonas</taxon>
    </lineage>
</organism>
<gene>
    <name evidence="2" type="ORF">E5A73_09955</name>
</gene>
<keyword evidence="3" id="KW-1185">Reference proteome</keyword>
<name>A0A4S1XA55_9SPHN</name>
<evidence type="ECO:0000313" key="2">
    <source>
        <dbReference type="EMBL" id="TGX53184.1"/>
    </source>
</evidence>
<dbReference type="InterPro" id="IPR009444">
    <property type="entry name" value="Conjugal_tfr_TraD_a-type"/>
</dbReference>
<reference evidence="2 3" key="1">
    <citation type="submission" date="2019-04" db="EMBL/GenBank/DDBJ databases">
        <title>Sphingomonas psychrotolerans sp. nov., isolated from soil in the Tianshan Mountains, Xinjiang, China.</title>
        <authorList>
            <person name="Luo Y."/>
            <person name="Sheng H."/>
        </authorList>
    </citation>
    <scope>NUCLEOTIDE SEQUENCE [LARGE SCALE GENOMIC DNA]</scope>
    <source>
        <strain evidence="2 3">ZFGT-11</strain>
    </source>
</reference>
<dbReference type="OrthoDB" id="7284210at2"/>
<comment type="caution">
    <text evidence="2">The sequence shown here is derived from an EMBL/GenBank/DDBJ whole genome shotgun (WGS) entry which is preliminary data.</text>
</comment>
<evidence type="ECO:0000256" key="1">
    <source>
        <dbReference type="SAM" id="MobiDB-lite"/>
    </source>
</evidence>